<dbReference type="PANTHER" id="PTHR38834">
    <property type="entry name" value="PERIPLASMIC SUBSTRATE BINDING PROTEIN FAMILY 3"/>
    <property type="match status" value="1"/>
</dbReference>
<organism evidence="3 4">
    <name type="scientific">Pseudoduganella rivuli</name>
    <dbReference type="NCBI Taxonomy" id="2666085"/>
    <lineage>
        <taxon>Bacteria</taxon>
        <taxon>Pseudomonadati</taxon>
        <taxon>Pseudomonadota</taxon>
        <taxon>Betaproteobacteria</taxon>
        <taxon>Burkholderiales</taxon>
        <taxon>Oxalobacteraceae</taxon>
        <taxon>Telluria group</taxon>
        <taxon>Pseudoduganella</taxon>
    </lineage>
</organism>
<comment type="caution">
    <text evidence="3">The sequence shown here is derived from an EMBL/GenBank/DDBJ whole genome shotgun (WGS) entry which is preliminary data.</text>
</comment>
<evidence type="ECO:0000313" key="3">
    <source>
        <dbReference type="EMBL" id="MRV76202.1"/>
    </source>
</evidence>
<dbReference type="EMBL" id="WKJJ01000029">
    <property type="protein sequence ID" value="MRV76202.1"/>
    <property type="molecule type" value="Genomic_DNA"/>
</dbReference>
<sequence length="256" mass="27515">MIPTATSAAHRAAHLAAALVLPLLLAPMPATAGITIVSSENAPFAYTDKHGKIAGVSADLLAEAFLRADLAPTVAIYPWARAYMMANTLPDTCVFPVTRLPDRENQFAWVGPLSSNKWVLFARADFTGTIQRLSDAAGYSIGGLIDDGPSVFLKSQGLTLDLTGDNHANVKKLVNGRVQLWATGMARGQILAEEMGVSAIKPVYVIKEVEHYMACQTGISTGVVAQLNKALDTMRADGTARRIIDRYERRNVPARP</sequence>
<dbReference type="Gene3D" id="3.40.190.10">
    <property type="entry name" value="Periplasmic binding protein-like II"/>
    <property type="match status" value="2"/>
</dbReference>
<dbReference type="InterPro" id="IPR001638">
    <property type="entry name" value="Solute-binding_3/MltF_N"/>
</dbReference>
<evidence type="ECO:0000256" key="1">
    <source>
        <dbReference type="SAM" id="SignalP"/>
    </source>
</evidence>
<evidence type="ECO:0000313" key="4">
    <source>
        <dbReference type="Proteomes" id="UP000446768"/>
    </source>
</evidence>
<proteinExistence type="predicted"/>
<feature type="signal peptide" evidence="1">
    <location>
        <begin position="1"/>
        <end position="32"/>
    </location>
</feature>
<dbReference type="RefSeq" id="WP_154381492.1">
    <property type="nucleotide sequence ID" value="NZ_WKJJ01000029.1"/>
</dbReference>
<name>A0A7X2LXH2_9BURK</name>
<feature type="chain" id="PRO_5031331968" evidence="1">
    <location>
        <begin position="33"/>
        <end position="256"/>
    </location>
</feature>
<reference evidence="3 4" key="1">
    <citation type="submission" date="2019-11" db="EMBL/GenBank/DDBJ databases">
        <title>Novel species isolated from a subtropical stream in China.</title>
        <authorList>
            <person name="Lu H."/>
        </authorList>
    </citation>
    <scope>NUCLEOTIDE SEQUENCE [LARGE SCALE GENOMIC DNA]</scope>
    <source>
        <strain evidence="3 4">FT92W</strain>
    </source>
</reference>
<feature type="domain" description="Solute-binding protein family 3/N-terminal" evidence="2">
    <location>
        <begin position="37"/>
        <end position="247"/>
    </location>
</feature>
<keyword evidence="1" id="KW-0732">Signal</keyword>
<evidence type="ECO:0000259" key="2">
    <source>
        <dbReference type="Pfam" id="PF00497"/>
    </source>
</evidence>
<accession>A0A7X2LXH2</accession>
<dbReference type="PANTHER" id="PTHR38834:SF3">
    <property type="entry name" value="SOLUTE-BINDING PROTEIN FAMILY 3_N-TERMINAL DOMAIN-CONTAINING PROTEIN"/>
    <property type="match status" value="1"/>
</dbReference>
<dbReference type="SUPFAM" id="SSF53850">
    <property type="entry name" value="Periplasmic binding protein-like II"/>
    <property type="match status" value="1"/>
</dbReference>
<gene>
    <name evidence="3" type="ORF">GJ700_31285</name>
</gene>
<dbReference type="Pfam" id="PF00497">
    <property type="entry name" value="SBP_bac_3"/>
    <property type="match status" value="1"/>
</dbReference>
<dbReference type="AlphaFoldDB" id="A0A7X2LXH2"/>
<keyword evidence="4" id="KW-1185">Reference proteome</keyword>
<protein>
    <submittedName>
        <fullName evidence="3">Transporter substrate-binding domain-containing protein</fullName>
    </submittedName>
</protein>
<dbReference type="Proteomes" id="UP000446768">
    <property type="component" value="Unassembled WGS sequence"/>
</dbReference>